<organism evidence="1 2">
    <name type="scientific">Penicillium angulare</name>
    <dbReference type="NCBI Taxonomy" id="116970"/>
    <lineage>
        <taxon>Eukaryota</taxon>
        <taxon>Fungi</taxon>
        <taxon>Dikarya</taxon>
        <taxon>Ascomycota</taxon>
        <taxon>Pezizomycotina</taxon>
        <taxon>Eurotiomycetes</taxon>
        <taxon>Eurotiomycetidae</taxon>
        <taxon>Eurotiales</taxon>
        <taxon>Aspergillaceae</taxon>
        <taxon>Penicillium</taxon>
    </lineage>
</organism>
<dbReference type="OrthoDB" id="2245989at2759"/>
<accession>A0A9W9FVC7</accession>
<proteinExistence type="predicted"/>
<keyword evidence="2" id="KW-1185">Reference proteome</keyword>
<dbReference type="CDD" id="cd14688">
    <property type="entry name" value="bZIP_YAP"/>
    <property type="match status" value="1"/>
</dbReference>
<comment type="caution">
    <text evidence="1">The sequence shown here is derived from an EMBL/GenBank/DDBJ whole genome shotgun (WGS) entry which is preliminary data.</text>
</comment>
<protein>
    <submittedName>
        <fullName evidence="1">Uncharacterized protein</fullName>
    </submittedName>
</protein>
<dbReference type="AlphaFoldDB" id="A0A9W9FVC7"/>
<dbReference type="Pfam" id="PF11905">
    <property type="entry name" value="DUF3425"/>
    <property type="match status" value="1"/>
</dbReference>
<dbReference type="PANTHER" id="PTHR38116:SF1">
    <property type="entry name" value="BZIP DOMAIN-CONTAINING PROTEIN"/>
    <property type="match status" value="1"/>
</dbReference>
<dbReference type="Proteomes" id="UP001149165">
    <property type="component" value="Unassembled WGS sequence"/>
</dbReference>
<dbReference type="InterPro" id="IPR021833">
    <property type="entry name" value="DUF3425"/>
</dbReference>
<evidence type="ECO:0000313" key="2">
    <source>
        <dbReference type="Proteomes" id="UP001149165"/>
    </source>
</evidence>
<dbReference type="EMBL" id="JAPQKH010000003">
    <property type="protein sequence ID" value="KAJ5107121.1"/>
    <property type="molecule type" value="Genomic_DNA"/>
</dbReference>
<reference evidence="1" key="1">
    <citation type="submission" date="2022-11" db="EMBL/GenBank/DDBJ databases">
        <authorList>
            <person name="Petersen C."/>
        </authorList>
    </citation>
    <scope>NUCLEOTIDE SEQUENCE</scope>
    <source>
        <strain evidence="1">IBT 30069</strain>
    </source>
</reference>
<dbReference type="PANTHER" id="PTHR38116">
    <property type="entry name" value="CHROMOSOME 7, WHOLE GENOME SHOTGUN SEQUENCE"/>
    <property type="match status" value="1"/>
</dbReference>
<name>A0A9W9FVC7_9EURO</name>
<evidence type="ECO:0000313" key="1">
    <source>
        <dbReference type="EMBL" id="KAJ5107121.1"/>
    </source>
</evidence>
<gene>
    <name evidence="1" type="ORF">N7456_003796</name>
</gene>
<sequence length="277" mass="31892">MPLDSTADHPEIPLARMPQQEGVWVPKDDWTGTIDRAERRKLQNRLSQRAYRTISTVSDALKVPQRLSNRDEEFTCSKAPAGIFDMMHRFETMALSNYERNSPNIDHLISLSRFNIQRAIIDNTRTMGVTMKSLEPDDAISIFNLSKPNLKTPIPEAAMPPSLRPTMLQREVPHHPWLDFFPFPNLRDNLISGQDDIDEDDLCHDLMAFWDTRNTGATLLVWGPSWEPTSWEVTPAFLKKWGFLLRGCGDILRSTNKWRVKRGERPIIWNSIEKPGS</sequence>
<reference evidence="1" key="2">
    <citation type="journal article" date="2023" name="IMA Fungus">
        <title>Comparative genomic study of the Penicillium genus elucidates a diverse pangenome and 15 lateral gene transfer events.</title>
        <authorList>
            <person name="Petersen C."/>
            <person name="Sorensen T."/>
            <person name="Nielsen M.R."/>
            <person name="Sondergaard T.E."/>
            <person name="Sorensen J.L."/>
            <person name="Fitzpatrick D.A."/>
            <person name="Frisvad J.C."/>
            <person name="Nielsen K.L."/>
        </authorList>
    </citation>
    <scope>NUCLEOTIDE SEQUENCE</scope>
    <source>
        <strain evidence="1">IBT 30069</strain>
    </source>
</reference>